<name>A0A0A8YS65_ARUDO</name>
<reference evidence="1" key="1">
    <citation type="submission" date="2014-09" db="EMBL/GenBank/DDBJ databases">
        <authorList>
            <person name="Magalhaes I.L.F."/>
            <person name="Oliveira U."/>
            <person name="Santos F.R."/>
            <person name="Vidigal T.H.D.A."/>
            <person name="Brescovit A.D."/>
            <person name="Santos A.J."/>
        </authorList>
    </citation>
    <scope>NUCLEOTIDE SEQUENCE</scope>
    <source>
        <tissue evidence="1">Shoot tissue taken approximately 20 cm above the soil surface</tissue>
    </source>
</reference>
<proteinExistence type="predicted"/>
<protein>
    <submittedName>
        <fullName evidence="1">Uncharacterized protein</fullName>
    </submittedName>
</protein>
<evidence type="ECO:0000313" key="1">
    <source>
        <dbReference type="EMBL" id="JAD29759.1"/>
    </source>
</evidence>
<accession>A0A0A8YS65</accession>
<organism evidence="1">
    <name type="scientific">Arundo donax</name>
    <name type="common">Giant reed</name>
    <name type="synonym">Donax arundinaceus</name>
    <dbReference type="NCBI Taxonomy" id="35708"/>
    <lineage>
        <taxon>Eukaryota</taxon>
        <taxon>Viridiplantae</taxon>
        <taxon>Streptophyta</taxon>
        <taxon>Embryophyta</taxon>
        <taxon>Tracheophyta</taxon>
        <taxon>Spermatophyta</taxon>
        <taxon>Magnoliopsida</taxon>
        <taxon>Liliopsida</taxon>
        <taxon>Poales</taxon>
        <taxon>Poaceae</taxon>
        <taxon>PACMAD clade</taxon>
        <taxon>Arundinoideae</taxon>
        <taxon>Arundineae</taxon>
        <taxon>Arundo</taxon>
    </lineage>
</organism>
<sequence length="18" mass="2155">MGRMCTDSIHFILFKRQA</sequence>
<reference evidence="1" key="2">
    <citation type="journal article" date="2015" name="Data Brief">
        <title>Shoot transcriptome of the giant reed, Arundo donax.</title>
        <authorList>
            <person name="Barrero R.A."/>
            <person name="Guerrero F.D."/>
            <person name="Moolhuijzen P."/>
            <person name="Goolsby J.A."/>
            <person name="Tidwell J."/>
            <person name="Bellgard S.E."/>
            <person name="Bellgard M.I."/>
        </authorList>
    </citation>
    <scope>NUCLEOTIDE SEQUENCE</scope>
    <source>
        <tissue evidence="1">Shoot tissue taken approximately 20 cm above the soil surface</tissue>
    </source>
</reference>
<dbReference type="EMBL" id="GBRH01268136">
    <property type="protein sequence ID" value="JAD29759.1"/>
    <property type="molecule type" value="Transcribed_RNA"/>
</dbReference>
<dbReference type="AlphaFoldDB" id="A0A0A8YS65"/>